<dbReference type="RefSeq" id="WP_119669499.1">
    <property type="nucleotide sequence ID" value="NZ_QXED01000006.1"/>
</dbReference>
<dbReference type="EMBL" id="QXED01000006">
    <property type="protein sequence ID" value="RIV20332.1"/>
    <property type="molecule type" value="Genomic_DNA"/>
</dbReference>
<dbReference type="InterPro" id="IPR053058">
    <property type="entry name" value="Mulikevirus_tape_measure"/>
</dbReference>
<proteinExistence type="predicted"/>
<name>A0A418M3I6_9BACT</name>
<dbReference type="NCBIfam" id="TIGR02675">
    <property type="entry name" value="tape_meas_nterm"/>
    <property type="match status" value="1"/>
</dbReference>
<reference evidence="2 3" key="1">
    <citation type="submission" date="2018-08" db="EMBL/GenBank/DDBJ databases">
        <title>Fibrisoma montanum sp. nov., isolated from Danxia mountain soil.</title>
        <authorList>
            <person name="Huang Y."/>
        </authorList>
    </citation>
    <scope>NUCLEOTIDE SEQUENCE [LARGE SCALE GENOMIC DNA]</scope>
    <source>
        <strain evidence="2 3">HYT19</strain>
    </source>
</reference>
<accession>A0A418M3I6</accession>
<dbReference type="OrthoDB" id="966051at2"/>
<dbReference type="InterPro" id="IPR013491">
    <property type="entry name" value="Tape_meas_N"/>
</dbReference>
<organism evidence="2 3">
    <name type="scientific">Fibrisoma montanum</name>
    <dbReference type="NCBI Taxonomy" id="2305895"/>
    <lineage>
        <taxon>Bacteria</taxon>
        <taxon>Pseudomonadati</taxon>
        <taxon>Bacteroidota</taxon>
        <taxon>Cytophagia</taxon>
        <taxon>Cytophagales</taxon>
        <taxon>Spirosomataceae</taxon>
        <taxon>Fibrisoma</taxon>
    </lineage>
</organism>
<dbReference type="AlphaFoldDB" id="A0A418M3I6"/>
<evidence type="ECO:0000313" key="2">
    <source>
        <dbReference type="EMBL" id="RIV20332.1"/>
    </source>
</evidence>
<dbReference type="PANTHER" id="PTHR38812">
    <property type="entry name" value="MU-LIKE PROPHAGE FLUMU PROTEIN GP42"/>
    <property type="match status" value="1"/>
</dbReference>
<dbReference type="Proteomes" id="UP000283523">
    <property type="component" value="Unassembled WGS sequence"/>
</dbReference>
<evidence type="ECO:0000313" key="3">
    <source>
        <dbReference type="Proteomes" id="UP000283523"/>
    </source>
</evidence>
<gene>
    <name evidence="2" type="ORF">DYU11_19975</name>
</gene>
<sequence length="907" mass="96706">MASAINIVLGAQVTPFVQGMTQARAAIGSLGGSFSQLRGSIDQPRGAFASLTRQLNITKAEMQDILAVGGRIPAELQQRYRLLQGSVNSVNQAFASRDAKGFSLGLSGMAIAATAATAAIGGIKKALDITSEVQRLNVSLEAVSSGAADFARTQQFLTAASDGLGLSYATLAGSYKGLKAATNGTALEGQQTEKIFLSVVRASAALQLSSEQTEGALLALQQMMSKGKVQAEELRGQLGERIPGAFRLFAQALGVSEKQLNKMLEQGEVLAADVLPKFAQKLEEAYGSKAQNNVNTLTGSMTRATDQAKLFFAEFTQASGVDATFTNINNNIANTLRGMREAIRSKEWGTFFAAISPNASVRDLADFRLEQLNRNRTVIDEFSQASAAQRQARIGVLADEIKLLEKQLADRDNTLIGGRKSRITADLENQKRLLADLLKINAGKSFQDLFSFVGGLGKSPDADKTAYNLEAARKQQKALAERIQQITFSQGAGAVPTTLRREYDQLTAKIEAAEKSTQKLKATTATLTESTLTTNERILNRLTTQLKKYGDTADGSLSRQVVIFQNLVKQEKELAKNPLGRMTLEVKSIRFTGKNNLLDQVQDIVGRQGRASEGLQIRAGEITQFGSLAYYQEQLGKIDSQLQKLAVKGNRIPPIDDSVIASIVEYNEKLSLANTTLLKSQRLAENERLSKLPQIGGISFGGFDLKLFNDSANTLEERTLSLRNSIVGSIQEAASATVGAFGEWVGAMIAGTAQLADLPKALGGVFASLAKSMGQALISFGTASLAAQALIPNPIGAIAAGVALVALGSALQATLQKQTQGAFGGNRRVALARGGLAYGQTQAIIGDNYAARFNPEVVSPLSDLQKLIPMAAAPQAISVSGELVARGSDLVLVYDRAIQYRNGFKGR</sequence>
<comment type="caution">
    <text evidence="2">The sequence shown here is derived from an EMBL/GenBank/DDBJ whole genome shotgun (WGS) entry which is preliminary data.</text>
</comment>
<protein>
    <recommendedName>
        <fullName evidence="1">Tape measure protein N-terminal domain-containing protein</fullName>
    </recommendedName>
</protein>
<evidence type="ECO:0000259" key="1">
    <source>
        <dbReference type="Pfam" id="PF20155"/>
    </source>
</evidence>
<feature type="domain" description="Tape measure protein N-terminal" evidence="1">
    <location>
        <begin position="125"/>
        <end position="316"/>
    </location>
</feature>
<dbReference type="Pfam" id="PF20155">
    <property type="entry name" value="TMP_3"/>
    <property type="match status" value="1"/>
</dbReference>
<keyword evidence="3" id="KW-1185">Reference proteome</keyword>
<dbReference type="PANTHER" id="PTHR38812:SF2">
    <property type="entry name" value="MU-LIKE PROPHAGE FLUMU PROTEIN GP42"/>
    <property type="match status" value="1"/>
</dbReference>